<name>A0AAP0KJ87_9MAGN</name>
<gene>
    <name evidence="1" type="ORF">Sjap_000545</name>
</gene>
<proteinExistence type="predicted"/>
<dbReference type="Proteomes" id="UP001417504">
    <property type="component" value="Unassembled WGS sequence"/>
</dbReference>
<keyword evidence="2" id="KW-1185">Reference proteome</keyword>
<comment type="caution">
    <text evidence="1">The sequence shown here is derived from an EMBL/GenBank/DDBJ whole genome shotgun (WGS) entry which is preliminary data.</text>
</comment>
<evidence type="ECO:0000313" key="1">
    <source>
        <dbReference type="EMBL" id="KAK9153065.1"/>
    </source>
</evidence>
<evidence type="ECO:0000313" key="2">
    <source>
        <dbReference type="Proteomes" id="UP001417504"/>
    </source>
</evidence>
<organism evidence="1 2">
    <name type="scientific">Stephania japonica</name>
    <dbReference type="NCBI Taxonomy" id="461633"/>
    <lineage>
        <taxon>Eukaryota</taxon>
        <taxon>Viridiplantae</taxon>
        <taxon>Streptophyta</taxon>
        <taxon>Embryophyta</taxon>
        <taxon>Tracheophyta</taxon>
        <taxon>Spermatophyta</taxon>
        <taxon>Magnoliopsida</taxon>
        <taxon>Ranunculales</taxon>
        <taxon>Menispermaceae</taxon>
        <taxon>Menispermoideae</taxon>
        <taxon>Cissampelideae</taxon>
        <taxon>Stephania</taxon>
    </lineage>
</organism>
<accession>A0AAP0KJ87</accession>
<protein>
    <submittedName>
        <fullName evidence="1">Uncharacterized protein</fullName>
    </submittedName>
</protein>
<sequence>MDHEMKTLKTKDELSDGVLITVRSVAAAAAAARRVWARSKGLRKRRVVV</sequence>
<dbReference type="EMBL" id="JBBNAE010000001">
    <property type="protein sequence ID" value="KAK9153065.1"/>
    <property type="molecule type" value="Genomic_DNA"/>
</dbReference>
<dbReference type="AlphaFoldDB" id="A0AAP0KJ87"/>
<reference evidence="1 2" key="1">
    <citation type="submission" date="2024-01" db="EMBL/GenBank/DDBJ databases">
        <title>Genome assemblies of Stephania.</title>
        <authorList>
            <person name="Yang L."/>
        </authorList>
    </citation>
    <scope>NUCLEOTIDE SEQUENCE [LARGE SCALE GENOMIC DNA]</scope>
    <source>
        <strain evidence="1">QJT</strain>
        <tissue evidence="1">Leaf</tissue>
    </source>
</reference>